<protein>
    <submittedName>
        <fullName evidence="2">Uncharacterized protein</fullName>
    </submittedName>
</protein>
<accession>A0A934SAV9</accession>
<name>A0A934SAV9_9BACT</name>
<dbReference type="EMBL" id="JAENIJ010000007">
    <property type="protein sequence ID" value="MBK1881958.1"/>
    <property type="molecule type" value="Genomic_DNA"/>
</dbReference>
<feature type="transmembrane region" description="Helical" evidence="1">
    <location>
        <begin position="7"/>
        <end position="30"/>
    </location>
</feature>
<dbReference type="Proteomes" id="UP000603141">
    <property type="component" value="Unassembled WGS sequence"/>
</dbReference>
<keyword evidence="1" id="KW-0472">Membrane</keyword>
<reference evidence="2" key="1">
    <citation type="submission" date="2021-01" db="EMBL/GenBank/DDBJ databases">
        <title>Modified the classification status of verrucomicrobia.</title>
        <authorList>
            <person name="Feng X."/>
        </authorList>
    </citation>
    <scope>NUCLEOTIDE SEQUENCE</scope>
    <source>
        <strain evidence="2">KCTC 22041</strain>
    </source>
</reference>
<dbReference type="AlphaFoldDB" id="A0A934SAV9"/>
<evidence type="ECO:0000313" key="2">
    <source>
        <dbReference type="EMBL" id="MBK1881958.1"/>
    </source>
</evidence>
<feature type="transmembrane region" description="Helical" evidence="1">
    <location>
        <begin position="85"/>
        <end position="107"/>
    </location>
</feature>
<proteinExistence type="predicted"/>
<dbReference type="RefSeq" id="WP_200268632.1">
    <property type="nucleotide sequence ID" value="NZ_JAENIJ010000007.1"/>
</dbReference>
<gene>
    <name evidence="2" type="ORF">JIN85_06000</name>
</gene>
<evidence type="ECO:0000313" key="3">
    <source>
        <dbReference type="Proteomes" id="UP000603141"/>
    </source>
</evidence>
<keyword evidence="1" id="KW-0812">Transmembrane</keyword>
<sequence>MLKRDKITELLGTAATIVALGCIVFLASAIGARGLSEIYNGTDSFGSMTMFAITAFRWTPFLFGGLLLSFIWIHVRHGECRWASWCALIVAGLTTGLVLYGMVLPFASTTFRMGN</sequence>
<organism evidence="2 3">
    <name type="scientific">Luteolibacter pohnpeiensis</name>
    <dbReference type="NCBI Taxonomy" id="454153"/>
    <lineage>
        <taxon>Bacteria</taxon>
        <taxon>Pseudomonadati</taxon>
        <taxon>Verrucomicrobiota</taxon>
        <taxon>Verrucomicrobiia</taxon>
        <taxon>Verrucomicrobiales</taxon>
        <taxon>Verrucomicrobiaceae</taxon>
        <taxon>Luteolibacter</taxon>
    </lineage>
</organism>
<keyword evidence="3" id="KW-1185">Reference proteome</keyword>
<dbReference type="PROSITE" id="PS51257">
    <property type="entry name" value="PROKAR_LIPOPROTEIN"/>
    <property type="match status" value="1"/>
</dbReference>
<keyword evidence="1" id="KW-1133">Transmembrane helix</keyword>
<evidence type="ECO:0000256" key="1">
    <source>
        <dbReference type="SAM" id="Phobius"/>
    </source>
</evidence>
<comment type="caution">
    <text evidence="2">The sequence shown here is derived from an EMBL/GenBank/DDBJ whole genome shotgun (WGS) entry which is preliminary data.</text>
</comment>
<feature type="transmembrane region" description="Helical" evidence="1">
    <location>
        <begin position="50"/>
        <end position="73"/>
    </location>
</feature>